<proteinExistence type="predicted"/>
<evidence type="ECO:0000313" key="2">
    <source>
        <dbReference type="WBParaSite" id="PS1159_v2.g22614.t1"/>
    </source>
</evidence>
<organism evidence="1 2">
    <name type="scientific">Panagrolaimus sp. PS1159</name>
    <dbReference type="NCBI Taxonomy" id="55785"/>
    <lineage>
        <taxon>Eukaryota</taxon>
        <taxon>Metazoa</taxon>
        <taxon>Ecdysozoa</taxon>
        <taxon>Nematoda</taxon>
        <taxon>Chromadorea</taxon>
        <taxon>Rhabditida</taxon>
        <taxon>Tylenchina</taxon>
        <taxon>Panagrolaimomorpha</taxon>
        <taxon>Panagrolaimoidea</taxon>
        <taxon>Panagrolaimidae</taxon>
        <taxon>Panagrolaimus</taxon>
    </lineage>
</organism>
<evidence type="ECO:0000313" key="1">
    <source>
        <dbReference type="Proteomes" id="UP000887580"/>
    </source>
</evidence>
<dbReference type="WBParaSite" id="PS1159_v2.g22614.t1">
    <property type="protein sequence ID" value="PS1159_v2.g22614.t1"/>
    <property type="gene ID" value="PS1159_v2.g22614"/>
</dbReference>
<dbReference type="Proteomes" id="UP000887580">
    <property type="component" value="Unplaced"/>
</dbReference>
<accession>A0AC35G036</accession>
<reference evidence="2" key="1">
    <citation type="submission" date="2022-11" db="UniProtKB">
        <authorList>
            <consortium name="WormBaseParasite"/>
        </authorList>
    </citation>
    <scope>IDENTIFICATION</scope>
</reference>
<sequence length="244" mass="27636">MLLFKRKDKKLTKQNSRSDSTDRNLATKPILSVPLKIAVANSKCYDGIPVPALVRACIDYVEENGLDVEGIYRVSAFISRLDEMERLANSGGNIIIADPHDAAGLLKRFLRQLPDHIFQFPSYVPSRFESVAETCKCPFENPCKCQVVSKLKEMLEEAPKENYYLLAYVFIHAHHVIERQKDNKMTLGALGVLLQAMLSVSKNIIRIFILNAIPSSKTEPSDSIVYLFDKVPFKRLVFILFSKN</sequence>
<protein>
    <submittedName>
        <fullName evidence="2">Rho-GAP domain-containing protein</fullName>
    </submittedName>
</protein>
<name>A0AC35G036_9BILA</name>